<feature type="compositionally biased region" description="Basic and acidic residues" evidence="1">
    <location>
        <begin position="89"/>
        <end position="125"/>
    </location>
</feature>
<evidence type="ECO:0000313" key="3">
    <source>
        <dbReference type="Proteomes" id="UP000030003"/>
    </source>
</evidence>
<proteinExistence type="predicted"/>
<dbReference type="EMBL" id="AVBH01000216">
    <property type="protein sequence ID" value="KGO97751.1"/>
    <property type="molecule type" value="Genomic_DNA"/>
</dbReference>
<reference evidence="2 3" key="1">
    <citation type="submission" date="2013-08" db="EMBL/GenBank/DDBJ databases">
        <title>Genomic analysis of Lysobacter defluvii.</title>
        <authorList>
            <person name="Wang Q."/>
            <person name="Wang G."/>
        </authorList>
    </citation>
    <scope>NUCLEOTIDE SEQUENCE [LARGE SCALE GENOMIC DNA]</scope>
    <source>
        <strain evidence="2 3">IMMIB APB-9</strain>
    </source>
</reference>
<dbReference type="Proteomes" id="UP000030003">
    <property type="component" value="Unassembled WGS sequence"/>
</dbReference>
<keyword evidence="2" id="KW-0449">Lipoprotein</keyword>
<protein>
    <submittedName>
        <fullName evidence="2">Lipoprotein</fullName>
    </submittedName>
</protein>
<evidence type="ECO:0000313" key="2">
    <source>
        <dbReference type="EMBL" id="KGO97751.1"/>
    </source>
</evidence>
<dbReference type="RefSeq" id="WP_052106896.1">
    <property type="nucleotide sequence ID" value="NZ_AUHT01000012.1"/>
</dbReference>
<feature type="compositionally biased region" description="Pro residues" evidence="1">
    <location>
        <begin position="133"/>
        <end position="144"/>
    </location>
</feature>
<comment type="caution">
    <text evidence="2">The sequence shown here is derived from an EMBL/GenBank/DDBJ whole genome shotgun (WGS) entry which is preliminary data.</text>
</comment>
<sequence>MFRKLLLPLLAVVLLGGCVSTGYGYRDSPRGDYYHGYPSTDYRVYGDYRYGRGYGYWPYAGYRGWYGPRYYRGGYYGYPGYRPPIVVRPRPDQGHDRPRNDRDRAPWRDLERIRREQTPTVERRPLSTAPRPAARPPASAPRPPANRGSNDRGSRMGRAIRQARDNGARQVE</sequence>
<feature type="compositionally biased region" description="Basic and acidic residues" evidence="1">
    <location>
        <begin position="162"/>
        <end position="172"/>
    </location>
</feature>
<organism evidence="2 3">
    <name type="scientific">Lysobacter defluvii IMMIB APB-9 = DSM 18482</name>
    <dbReference type="NCBI Taxonomy" id="1385515"/>
    <lineage>
        <taxon>Bacteria</taxon>
        <taxon>Pseudomonadati</taxon>
        <taxon>Pseudomonadota</taxon>
        <taxon>Gammaproteobacteria</taxon>
        <taxon>Lysobacterales</taxon>
        <taxon>Lysobacteraceae</taxon>
        <taxon>Novilysobacter</taxon>
    </lineage>
</organism>
<name>A0A0A0M9C5_9GAMM</name>
<feature type="region of interest" description="Disordered" evidence="1">
    <location>
        <begin position="87"/>
        <end position="172"/>
    </location>
</feature>
<accession>A0A0A0M9C5</accession>
<dbReference type="STRING" id="1385515.GCA_000423325_02371"/>
<dbReference type="AlphaFoldDB" id="A0A0A0M9C5"/>
<gene>
    <name evidence="2" type="ORF">N791_06645</name>
</gene>
<dbReference type="PROSITE" id="PS51257">
    <property type="entry name" value="PROKAR_LIPOPROTEIN"/>
    <property type="match status" value="1"/>
</dbReference>
<keyword evidence="3" id="KW-1185">Reference proteome</keyword>
<evidence type="ECO:0000256" key="1">
    <source>
        <dbReference type="SAM" id="MobiDB-lite"/>
    </source>
</evidence>